<evidence type="ECO:0000259" key="8">
    <source>
        <dbReference type="Pfam" id="PF09335"/>
    </source>
</evidence>
<dbReference type="RefSeq" id="WP_127745744.1">
    <property type="nucleotide sequence ID" value="NZ_SACN01000003.1"/>
</dbReference>
<dbReference type="PANTHER" id="PTHR30353">
    <property type="entry name" value="INNER MEMBRANE PROTEIN DEDA-RELATED"/>
    <property type="match status" value="1"/>
</dbReference>
<evidence type="ECO:0000256" key="7">
    <source>
        <dbReference type="RuleBase" id="RU367016"/>
    </source>
</evidence>
<organism evidence="9 10">
    <name type="scientific">Sphingomonas crocodyli</name>
    <dbReference type="NCBI Taxonomy" id="1979270"/>
    <lineage>
        <taxon>Bacteria</taxon>
        <taxon>Pseudomonadati</taxon>
        <taxon>Pseudomonadota</taxon>
        <taxon>Alphaproteobacteria</taxon>
        <taxon>Sphingomonadales</taxon>
        <taxon>Sphingomonadaceae</taxon>
        <taxon>Sphingomonas</taxon>
    </lineage>
</organism>
<keyword evidence="5 7" id="KW-1133">Transmembrane helix</keyword>
<evidence type="ECO:0000256" key="1">
    <source>
        <dbReference type="ARBA" id="ARBA00004651"/>
    </source>
</evidence>
<feature type="transmembrane region" description="Helical" evidence="7">
    <location>
        <begin position="178"/>
        <end position="201"/>
    </location>
</feature>
<keyword evidence="6 7" id="KW-0472">Membrane</keyword>
<dbReference type="Proteomes" id="UP000282971">
    <property type="component" value="Unassembled WGS sequence"/>
</dbReference>
<feature type="transmembrane region" description="Helical" evidence="7">
    <location>
        <begin position="32"/>
        <end position="56"/>
    </location>
</feature>
<gene>
    <name evidence="9" type="ORF">EOD43_19740</name>
</gene>
<dbReference type="InterPro" id="IPR032816">
    <property type="entry name" value="VTT_dom"/>
</dbReference>
<comment type="subcellular location">
    <subcellularLocation>
        <location evidence="1 7">Cell membrane</location>
        <topology evidence="1 7">Multi-pass membrane protein</topology>
    </subcellularLocation>
</comment>
<reference evidence="9 10" key="1">
    <citation type="submission" date="2019-01" db="EMBL/GenBank/DDBJ databases">
        <authorList>
            <person name="Chen W.-M."/>
        </authorList>
    </citation>
    <scope>NUCLEOTIDE SEQUENCE [LARGE SCALE GENOMIC DNA]</scope>
    <source>
        <strain evidence="9 10">CCP-7</strain>
    </source>
</reference>
<evidence type="ECO:0000256" key="5">
    <source>
        <dbReference type="ARBA" id="ARBA00022989"/>
    </source>
</evidence>
<comment type="caution">
    <text evidence="9">The sequence shown here is derived from an EMBL/GenBank/DDBJ whole genome shotgun (WGS) entry which is preliminary data.</text>
</comment>
<dbReference type="Pfam" id="PF09335">
    <property type="entry name" value="VTT_dom"/>
    <property type="match status" value="1"/>
</dbReference>
<dbReference type="PANTHER" id="PTHR30353:SF15">
    <property type="entry name" value="INNER MEMBRANE PROTEIN YABI"/>
    <property type="match status" value="1"/>
</dbReference>
<name>A0A437LYN8_9SPHN</name>
<evidence type="ECO:0000256" key="6">
    <source>
        <dbReference type="ARBA" id="ARBA00023136"/>
    </source>
</evidence>
<protein>
    <submittedName>
        <fullName evidence="9">DedA family protein</fullName>
    </submittedName>
</protein>
<dbReference type="InterPro" id="IPR032818">
    <property type="entry name" value="DedA-like"/>
</dbReference>
<dbReference type="EMBL" id="SACN01000003">
    <property type="protein sequence ID" value="RVT90485.1"/>
    <property type="molecule type" value="Genomic_DNA"/>
</dbReference>
<evidence type="ECO:0000313" key="10">
    <source>
        <dbReference type="Proteomes" id="UP000282971"/>
    </source>
</evidence>
<feature type="transmembrane region" description="Helical" evidence="7">
    <location>
        <begin position="62"/>
        <end position="81"/>
    </location>
</feature>
<feature type="transmembrane region" description="Helical" evidence="7">
    <location>
        <begin position="146"/>
        <end position="166"/>
    </location>
</feature>
<comment type="similarity">
    <text evidence="2 7">Belongs to the DedA family.</text>
</comment>
<keyword evidence="4 7" id="KW-0812">Transmembrane</keyword>
<evidence type="ECO:0000256" key="2">
    <source>
        <dbReference type="ARBA" id="ARBA00010792"/>
    </source>
</evidence>
<accession>A0A437LYN8</accession>
<dbReference type="OrthoDB" id="9801622at2"/>
<evidence type="ECO:0000256" key="3">
    <source>
        <dbReference type="ARBA" id="ARBA00022475"/>
    </source>
</evidence>
<dbReference type="AlphaFoldDB" id="A0A437LYN8"/>
<evidence type="ECO:0000313" key="9">
    <source>
        <dbReference type="EMBL" id="RVT90485.1"/>
    </source>
</evidence>
<sequence length="220" mass="23848">MADLSSWLLDVIARHAGWSGPIIGLLAFLESLLIVGLFVPAIALMVAVGGLMGAGILDPAPIIAFAIMGAILGDWVSYAVGRRMGPAIYRQRWLRNHRIAFARARLFFRRYGFASVLLGRFLGPVRSTVPVVAGVLLMPQSRFQAANILSALLWVPALMAPGYFAGSRVATWGASIETIVPLAMALLLLPVAAGAVAIRLFSRPRHRGRALERREKVERL</sequence>
<keyword evidence="10" id="KW-1185">Reference proteome</keyword>
<proteinExistence type="inferred from homology"/>
<feature type="domain" description="VTT" evidence="8">
    <location>
        <begin position="40"/>
        <end position="163"/>
    </location>
</feature>
<dbReference type="GO" id="GO:0005886">
    <property type="term" value="C:plasma membrane"/>
    <property type="evidence" value="ECO:0007669"/>
    <property type="project" value="UniProtKB-SubCell"/>
</dbReference>
<keyword evidence="3 7" id="KW-1003">Cell membrane</keyword>
<evidence type="ECO:0000256" key="4">
    <source>
        <dbReference type="ARBA" id="ARBA00022692"/>
    </source>
</evidence>